<proteinExistence type="predicted"/>
<gene>
    <name evidence="2" type="ORF">Satyrvirus1_66</name>
</gene>
<accession>A0A3G5ACT1</accession>
<organism evidence="2">
    <name type="scientific">Satyrvirus sp</name>
    <dbReference type="NCBI Taxonomy" id="2487771"/>
    <lineage>
        <taxon>Viruses</taxon>
        <taxon>Varidnaviria</taxon>
        <taxon>Bamfordvirae</taxon>
        <taxon>Nucleocytoviricota</taxon>
        <taxon>Megaviricetes</taxon>
        <taxon>Imitervirales</taxon>
        <taxon>Mimiviridae</taxon>
        <taxon>Megamimivirinae</taxon>
    </lineage>
</organism>
<dbReference type="EMBL" id="MK072437">
    <property type="protein sequence ID" value="AYV84980.1"/>
    <property type="molecule type" value="Genomic_DNA"/>
</dbReference>
<feature type="region of interest" description="Disordered" evidence="1">
    <location>
        <begin position="61"/>
        <end position="83"/>
    </location>
</feature>
<evidence type="ECO:0000313" key="2">
    <source>
        <dbReference type="EMBL" id="AYV84980.1"/>
    </source>
</evidence>
<evidence type="ECO:0000256" key="1">
    <source>
        <dbReference type="SAM" id="MobiDB-lite"/>
    </source>
</evidence>
<reference evidence="2" key="1">
    <citation type="submission" date="2018-10" db="EMBL/GenBank/DDBJ databases">
        <title>Hidden diversity of soil giant viruses.</title>
        <authorList>
            <person name="Schulz F."/>
            <person name="Alteio L."/>
            <person name="Goudeau D."/>
            <person name="Ryan E.M."/>
            <person name="Malmstrom R.R."/>
            <person name="Blanchard J."/>
            <person name="Woyke T."/>
        </authorList>
    </citation>
    <scope>NUCLEOTIDE SEQUENCE</scope>
    <source>
        <strain evidence="2">SAV1</strain>
    </source>
</reference>
<sequence length="159" mass="19254">MSDLRSKDYDDDHDGKRKYKTYRYPFMNGSLWNGCNCPLWNPCNLPIWSPYYVYDRKYDSDDEVSDDELDGNEPVPDNANIDKKDPQYYLNKALYFYYDQNPNFNPFLKPGAYFPKVANKKFKFPFYNFNNKSYYDKCPFLYYDAFNNINKHKKNKKNE</sequence>
<name>A0A3G5ACT1_9VIRU</name>
<feature type="compositionally biased region" description="Acidic residues" evidence="1">
    <location>
        <begin position="61"/>
        <end position="71"/>
    </location>
</feature>
<protein>
    <submittedName>
        <fullName evidence="2">Uncharacterized protein</fullName>
    </submittedName>
</protein>